<accession>A0A930RB88</accession>
<evidence type="ECO:0000313" key="2">
    <source>
        <dbReference type="Proteomes" id="UP000721045"/>
    </source>
</evidence>
<reference evidence="1" key="1">
    <citation type="submission" date="2020-04" db="EMBL/GenBank/DDBJ databases">
        <title>Deep metagenomics examines the oral microbiome during advanced dental caries in children, revealing novel taxa and co-occurrences with host molecules.</title>
        <authorList>
            <person name="Baker J.L."/>
            <person name="Morton J.T."/>
            <person name="Dinis M."/>
            <person name="Alvarez R."/>
            <person name="Tran N.C."/>
            <person name="Knight R."/>
            <person name="Edlund A."/>
        </authorList>
    </citation>
    <scope>NUCLEOTIDE SEQUENCE</scope>
    <source>
        <strain evidence="1">JCVI_23_bin.22</strain>
    </source>
</reference>
<protein>
    <submittedName>
        <fullName evidence="1">Uncharacterized protein</fullName>
    </submittedName>
</protein>
<dbReference type="EMBL" id="JABZYP010000003">
    <property type="protein sequence ID" value="MBF1712433.1"/>
    <property type="molecule type" value="Genomic_DNA"/>
</dbReference>
<sequence>MDNGNKRFYVSGEVTRFFLSGNKTIDVGCRVVEKNEHMAVVSFYEFMDCSFPDNRKIVVIDVEEIEDDQ</sequence>
<proteinExistence type="predicted"/>
<gene>
    <name evidence="1" type="ORF">HXO88_01640</name>
</gene>
<evidence type="ECO:0000313" key="1">
    <source>
        <dbReference type="EMBL" id="MBF1712433.1"/>
    </source>
</evidence>
<comment type="caution">
    <text evidence="1">The sequence shown here is derived from an EMBL/GenBank/DDBJ whole genome shotgun (WGS) entry which is preliminary data.</text>
</comment>
<dbReference type="Proteomes" id="UP000721045">
    <property type="component" value="Unassembled WGS sequence"/>
</dbReference>
<name>A0A930RB88_STRIT</name>
<dbReference type="AlphaFoldDB" id="A0A930RB88"/>
<organism evidence="1 2">
    <name type="scientific">Streptococcus intermedius</name>
    <dbReference type="NCBI Taxonomy" id="1338"/>
    <lineage>
        <taxon>Bacteria</taxon>
        <taxon>Bacillati</taxon>
        <taxon>Bacillota</taxon>
        <taxon>Bacilli</taxon>
        <taxon>Lactobacillales</taxon>
        <taxon>Streptococcaceae</taxon>
        <taxon>Streptococcus</taxon>
        <taxon>Streptococcus anginosus group</taxon>
    </lineage>
</organism>